<sequence>MMISPNSKRVFLTIFISLLSLISLLTTQTRPSSALHVAAAKRADRRPVGLHRSKKRARLVWHEKRANKGFDYNRRFSAMLPKGYVPPSDSSPCHNLYPNSVAFFCHLSSPKVRGP</sequence>
<dbReference type="Proteomes" id="UP001153555">
    <property type="component" value="Unassembled WGS sequence"/>
</dbReference>
<protein>
    <submittedName>
        <fullName evidence="2">Uncharacterized protein</fullName>
    </submittedName>
</protein>
<evidence type="ECO:0000313" key="2">
    <source>
        <dbReference type="EMBL" id="CAA0823718.1"/>
    </source>
</evidence>
<feature type="chain" id="PRO_5040389586" evidence="1">
    <location>
        <begin position="35"/>
        <end position="115"/>
    </location>
</feature>
<dbReference type="OrthoDB" id="1914101at2759"/>
<dbReference type="AlphaFoldDB" id="A0A9N7N7N5"/>
<evidence type="ECO:0000256" key="1">
    <source>
        <dbReference type="SAM" id="SignalP"/>
    </source>
</evidence>
<gene>
    <name evidence="2" type="ORF">SHERM_20864</name>
</gene>
<evidence type="ECO:0000313" key="3">
    <source>
        <dbReference type="Proteomes" id="UP001153555"/>
    </source>
</evidence>
<keyword evidence="3" id="KW-1185">Reference proteome</keyword>
<accession>A0A9N7N7N5</accession>
<keyword evidence="1" id="KW-0732">Signal</keyword>
<comment type="caution">
    <text evidence="2">The sequence shown here is derived from an EMBL/GenBank/DDBJ whole genome shotgun (WGS) entry which is preliminary data.</text>
</comment>
<feature type="signal peptide" evidence="1">
    <location>
        <begin position="1"/>
        <end position="34"/>
    </location>
</feature>
<name>A0A9N7N7N5_STRHE</name>
<dbReference type="EMBL" id="CACSLK010024540">
    <property type="protein sequence ID" value="CAA0823718.1"/>
    <property type="molecule type" value="Genomic_DNA"/>
</dbReference>
<organism evidence="2 3">
    <name type="scientific">Striga hermonthica</name>
    <name type="common">Purple witchweed</name>
    <name type="synonym">Buchnera hermonthica</name>
    <dbReference type="NCBI Taxonomy" id="68872"/>
    <lineage>
        <taxon>Eukaryota</taxon>
        <taxon>Viridiplantae</taxon>
        <taxon>Streptophyta</taxon>
        <taxon>Embryophyta</taxon>
        <taxon>Tracheophyta</taxon>
        <taxon>Spermatophyta</taxon>
        <taxon>Magnoliopsida</taxon>
        <taxon>eudicotyledons</taxon>
        <taxon>Gunneridae</taxon>
        <taxon>Pentapetalae</taxon>
        <taxon>asterids</taxon>
        <taxon>lamiids</taxon>
        <taxon>Lamiales</taxon>
        <taxon>Orobanchaceae</taxon>
        <taxon>Buchnereae</taxon>
        <taxon>Striga</taxon>
    </lineage>
</organism>
<reference evidence="2" key="1">
    <citation type="submission" date="2019-12" db="EMBL/GenBank/DDBJ databases">
        <authorList>
            <person name="Scholes J."/>
        </authorList>
    </citation>
    <scope>NUCLEOTIDE SEQUENCE</scope>
</reference>
<proteinExistence type="predicted"/>